<dbReference type="InterPro" id="IPR057336">
    <property type="entry name" value="GerAC_N"/>
</dbReference>
<evidence type="ECO:0000256" key="3">
    <source>
        <dbReference type="ARBA" id="ARBA00022544"/>
    </source>
</evidence>
<name>A0A9X6B6D7_BACCE</name>
<dbReference type="GO" id="GO:0009847">
    <property type="term" value="P:spore germination"/>
    <property type="evidence" value="ECO:0007669"/>
    <property type="project" value="InterPro"/>
</dbReference>
<evidence type="ECO:0000313" key="10">
    <source>
        <dbReference type="EMBL" id="OOR72085.1"/>
    </source>
</evidence>
<evidence type="ECO:0000256" key="7">
    <source>
        <dbReference type="ARBA" id="ARBA00023288"/>
    </source>
</evidence>
<dbReference type="Proteomes" id="UP000190641">
    <property type="component" value="Unassembled WGS sequence"/>
</dbReference>
<evidence type="ECO:0000256" key="2">
    <source>
        <dbReference type="ARBA" id="ARBA00007886"/>
    </source>
</evidence>
<evidence type="ECO:0000259" key="9">
    <source>
        <dbReference type="Pfam" id="PF25198"/>
    </source>
</evidence>
<comment type="caution">
    <text evidence="10">The sequence shown here is derived from an EMBL/GenBank/DDBJ whole genome shotgun (WGS) entry which is preliminary data.</text>
</comment>
<dbReference type="Gene3D" id="3.30.300.210">
    <property type="entry name" value="Nutrient germinant receptor protein C, domain 3"/>
    <property type="match status" value="1"/>
</dbReference>
<gene>
    <name evidence="10" type="ORF">BLX06_26895</name>
</gene>
<dbReference type="GO" id="GO:0016020">
    <property type="term" value="C:membrane"/>
    <property type="evidence" value="ECO:0007669"/>
    <property type="project" value="UniProtKB-SubCell"/>
</dbReference>
<accession>A0A9X6B6D7</accession>
<dbReference type="InterPro" id="IPR008844">
    <property type="entry name" value="Spore_GerAC-like"/>
</dbReference>
<keyword evidence="7" id="KW-0449">Lipoprotein</keyword>
<keyword evidence="3" id="KW-0309">Germination</keyword>
<dbReference type="InterPro" id="IPR046953">
    <property type="entry name" value="Spore_GerAC-like_C"/>
</dbReference>
<feature type="domain" description="Spore germination GerAC-like C-terminal" evidence="8">
    <location>
        <begin position="201"/>
        <end position="365"/>
    </location>
</feature>
<dbReference type="InterPro" id="IPR038501">
    <property type="entry name" value="Spore_GerAC_C_sf"/>
</dbReference>
<dbReference type="Pfam" id="PF05504">
    <property type="entry name" value="Spore_GerAC"/>
    <property type="match status" value="1"/>
</dbReference>
<evidence type="ECO:0000256" key="5">
    <source>
        <dbReference type="ARBA" id="ARBA00023136"/>
    </source>
</evidence>
<evidence type="ECO:0008006" key="12">
    <source>
        <dbReference type="Google" id="ProtNLM"/>
    </source>
</evidence>
<dbReference type="PROSITE" id="PS51257">
    <property type="entry name" value="PROKAR_LIPOPROTEIN"/>
    <property type="match status" value="1"/>
</dbReference>
<dbReference type="RefSeq" id="WP_078187408.1">
    <property type="nucleotide sequence ID" value="NZ_MUAU01000143.1"/>
</dbReference>
<sequence length="372" mass="42593">MSLKLKQLWCVCSICFLFTGCWDSHEILSLGFVDGVAIEYREAKNIRLILQVAQPSSDKTSAKYLNVSQIGPTIVAALHRATYYSNKLLNFTHVHTILMNEELGKSKDFTKILDAFLKNNEFNRTAYMVFTQSSSEKILENRNSDISTPAVSLATLIQQAHDSLNTPAIITLGEFSKRMLNHSSFLIPRINVSNRKNTLIGSAVISGEKQQLIGWLTPTETQTVTLLTGAKYKSGLPLYINYHGSPIIYQVDNVNVNISSQLHHNQLSFYLDLKLRGKLVENWTTYQQFDLKFLKSLEKKINTHVKNKVQALIFKMQKELHTDIGDFSRVARTQQYPIWEKHKQNWDEYFTQVPIKVKVTSKVQKFSVQDKQ</sequence>
<dbReference type="PANTHER" id="PTHR35789:SF1">
    <property type="entry name" value="SPORE GERMINATION PROTEIN B3"/>
    <property type="match status" value="1"/>
</dbReference>
<evidence type="ECO:0000256" key="6">
    <source>
        <dbReference type="ARBA" id="ARBA00023139"/>
    </source>
</evidence>
<comment type="similarity">
    <text evidence="2">Belongs to the GerABKC lipoprotein family.</text>
</comment>
<comment type="subcellular location">
    <subcellularLocation>
        <location evidence="1">Membrane</location>
        <topology evidence="1">Lipid-anchor</topology>
    </subcellularLocation>
</comment>
<proteinExistence type="inferred from homology"/>
<evidence type="ECO:0000256" key="1">
    <source>
        <dbReference type="ARBA" id="ARBA00004635"/>
    </source>
</evidence>
<reference evidence="10 11" key="1">
    <citation type="submission" date="2017-01" db="EMBL/GenBank/DDBJ databases">
        <title>Bacillus cereus isolates.</title>
        <authorList>
            <person name="Beno S.M."/>
        </authorList>
    </citation>
    <scope>NUCLEOTIDE SEQUENCE [LARGE SCALE GENOMIC DNA]</scope>
    <source>
        <strain evidence="10 11">FSL K6-1030</strain>
    </source>
</reference>
<keyword evidence="4" id="KW-0732">Signal</keyword>
<feature type="domain" description="Spore germination protein N-terminal" evidence="9">
    <location>
        <begin position="23"/>
        <end position="191"/>
    </location>
</feature>
<keyword evidence="6" id="KW-0564">Palmitate</keyword>
<dbReference type="NCBIfam" id="TIGR02887">
    <property type="entry name" value="spore_ger_x_C"/>
    <property type="match status" value="1"/>
</dbReference>
<dbReference type="AlphaFoldDB" id="A0A9X6B6D7"/>
<dbReference type="Pfam" id="PF25198">
    <property type="entry name" value="Spore_GerAC_N"/>
    <property type="match status" value="1"/>
</dbReference>
<organism evidence="10 11">
    <name type="scientific">Bacillus cereus</name>
    <dbReference type="NCBI Taxonomy" id="1396"/>
    <lineage>
        <taxon>Bacteria</taxon>
        <taxon>Bacillati</taxon>
        <taxon>Bacillota</taxon>
        <taxon>Bacilli</taxon>
        <taxon>Bacillales</taxon>
        <taxon>Bacillaceae</taxon>
        <taxon>Bacillus</taxon>
        <taxon>Bacillus cereus group</taxon>
    </lineage>
</organism>
<keyword evidence="5" id="KW-0472">Membrane</keyword>
<dbReference type="PANTHER" id="PTHR35789">
    <property type="entry name" value="SPORE GERMINATION PROTEIN B3"/>
    <property type="match status" value="1"/>
</dbReference>
<evidence type="ECO:0000256" key="4">
    <source>
        <dbReference type="ARBA" id="ARBA00022729"/>
    </source>
</evidence>
<evidence type="ECO:0000259" key="8">
    <source>
        <dbReference type="Pfam" id="PF05504"/>
    </source>
</evidence>
<dbReference type="EMBL" id="MUAU01000143">
    <property type="protein sequence ID" value="OOR72085.1"/>
    <property type="molecule type" value="Genomic_DNA"/>
</dbReference>
<protein>
    <recommendedName>
        <fullName evidence="12">Ger(X)C family spore germination protein</fullName>
    </recommendedName>
</protein>
<evidence type="ECO:0000313" key="11">
    <source>
        <dbReference type="Proteomes" id="UP000190641"/>
    </source>
</evidence>